<keyword evidence="1" id="KW-0175">Coiled coil</keyword>
<dbReference type="SUPFAM" id="SSF111369">
    <property type="entry name" value="HlyD-like secretion proteins"/>
    <property type="match status" value="1"/>
</dbReference>
<accession>A0A382EQC3</accession>
<dbReference type="Gene3D" id="2.40.30.170">
    <property type="match status" value="1"/>
</dbReference>
<dbReference type="AlphaFoldDB" id="A0A382EQC3"/>
<evidence type="ECO:0000256" key="1">
    <source>
        <dbReference type="SAM" id="Coils"/>
    </source>
</evidence>
<gene>
    <name evidence="2" type="ORF">METZ01_LOCUS205429</name>
</gene>
<reference evidence="2" key="1">
    <citation type="submission" date="2018-05" db="EMBL/GenBank/DDBJ databases">
        <authorList>
            <person name="Lanie J.A."/>
            <person name="Ng W.-L."/>
            <person name="Kazmierczak K.M."/>
            <person name="Andrzejewski T.M."/>
            <person name="Davidsen T.M."/>
            <person name="Wayne K.J."/>
            <person name="Tettelin H."/>
            <person name="Glass J.I."/>
            <person name="Rusch D."/>
            <person name="Podicherti R."/>
            <person name="Tsui H.-C.T."/>
            <person name="Winkler M.E."/>
        </authorList>
    </citation>
    <scope>NUCLEOTIDE SEQUENCE</scope>
</reference>
<dbReference type="PANTHER" id="PTHR30469">
    <property type="entry name" value="MULTIDRUG RESISTANCE PROTEIN MDTA"/>
    <property type="match status" value="1"/>
</dbReference>
<proteinExistence type="predicted"/>
<dbReference type="EMBL" id="UINC01045610">
    <property type="protein sequence ID" value="SVB52575.1"/>
    <property type="molecule type" value="Genomic_DNA"/>
</dbReference>
<protein>
    <recommendedName>
        <fullName evidence="3">RND efflux pump membrane fusion protein barrel-sandwich domain-containing protein</fullName>
    </recommendedName>
</protein>
<feature type="coiled-coil region" evidence="1">
    <location>
        <begin position="100"/>
        <end position="181"/>
    </location>
</feature>
<evidence type="ECO:0000313" key="2">
    <source>
        <dbReference type="EMBL" id="SVB52575.1"/>
    </source>
</evidence>
<sequence>MARVVSPIVIVIGGVALFFLLSSMRAAPERVERVDLGPLVQSIHAEASPLQVSVRAQGTVRPDREIDLVPQVSGVIEWISPELEAGGFFATADALMRIEAEDYELALEQARAEVERSQFQLQIEQGEAEVARLEWERLRPDQVADPLALRLPQVQASEAGLRAAQARLREAELRLERTTLRAPFHGRVRAVNVDAGQFVGAGQPIGRIYSIEKAQIVVPVPDEELAWIDV</sequence>
<dbReference type="Gene3D" id="2.40.50.100">
    <property type="match status" value="1"/>
</dbReference>
<feature type="non-terminal residue" evidence="2">
    <location>
        <position position="230"/>
    </location>
</feature>
<name>A0A382EQC3_9ZZZZ</name>
<dbReference type="Gene3D" id="1.10.287.470">
    <property type="entry name" value="Helix hairpin bin"/>
    <property type="match status" value="1"/>
</dbReference>
<dbReference type="PANTHER" id="PTHR30469:SF12">
    <property type="entry name" value="MULTIDRUG RESISTANCE PROTEIN MDTA"/>
    <property type="match status" value="1"/>
</dbReference>
<dbReference type="GO" id="GO:0015562">
    <property type="term" value="F:efflux transmembrane transporter activity"/>
    <property type="evidence" value="ECO:0007669"/>
    <property type="project" value="TreeGrafter"/>
</dbReference>
<evidence type="ECO:0008006" key="3">
    <source>
        <dbReference type="Google" id="ProtNLM"/>
    </source>
</evidence>
<dbReference type="GO" id="GO:1990281">
    <property type="term" value="C:efflux pump complex"/>
    <property type="evidence" value="ECO:0007669"/>
    <property type="project" value="TreeGrafter"/>
</dbReference>
<organism evidence="2">
    <name type="scientific">marine metagenome</name>
    <dbReference type="NCBI Taxonomy" id="408172"/>
    <lineage>
        <taxon>unclassified sequences</taxon>
        <taxon>metagenomes</taxon>
        <taxon>ecological metagenomes</taxon>
    </lineage>
</organism>